<accession>A0A7W5Y2E5</accession>
<dbReference type="EMBL" id="JACICA010000026">
    <property type="protein sequence ID" value="MBB3703705.1"/>
    <property type="molecule type" value="Genomic_DNA"/>
</dbReference>
<organism evidence="1 2">
    <name type="scientific">Alloprevotella rava</name>
    <dbReference type="NCBI Taxonomy" id="671218"/>
    <lineage>
        <taxon>Bacteria</taxon>
        <taxon>Pseudomonadati</taxon>
        <taxon>Bacteroidota</taxon>
        <taxon>Bacteroidia</taxon>
        <taxon>Bacteroidales</taxon>
        <taxon>Prevotellaceae</taxon>
        <taxon>Alloprevotella</taxon>
    </lineage>
</organism>
<evidence type="ECO:0000313" key="2">
    <source>
        <dbReference type="Proteomes" id="UP000541425"/>
    </source>
</evidence>
<protein>
    <submittedName>
        <fullName evidence="1">Uncharacterized protein</fullName>
    </submittedName>
</protein>
<evidence type="ECO:0000313" key="1">
    <source>
        <dbReference type="EMBL" id="MBB3703705.1"/>
    </source>
</evidence>
<dbReference type="Proteomes" id="UP000541425">
    <property type="component" value="Unassembled WGS sequence"/>
</dbReference>
<dbReference type="AlphaFoldDB" id="A0A7W5Y2E5"/>
<name>A0A7W5Y2E5_9BACT</name>
<proteinExistence type="predicted"/>
<sequence length="291" mass="32080">HCYYLNTCGKAQGDRVTEEQLKNGEVAYKLQNNRTDKCYWAQQLGEMPDFYNTADKSKANYVYYDAAKKGWTCDDFRLTDGQPLPIGLDFTATKATYERPFSSKNNATLCLPYELPIQGFKAYTLSGGNNSAVHFADAKDKLEAYKPYLLTADGTPQLGGYNLQVKAYKDDGLKQPAGAFRFVGTVTAVDNATAAAANAYILQDDGKFHKVTTENTGAVVLPYRAYITTSSAGARMLDIILNGETTGINGVENTDDSTVRYYDLQGRYIGNTLKNQPNGLYIGNGKKIMKK</sequence>
<reference evidence="1 2" key="1">
    <citation type="submission" date="2020-08" db="EMBL/GenBank/DDBJ databases">
        <title>Genomic Encyclopedia of Type Strains, Phase IV (KMG-IV): sequencing the most valuable type-strain genomes for metagenomic binning, comparative biology and taxonomic classification.</title>
        <authorList>
            <person name="Goeker M."/>
        </authorList>
    </citation>
    <scope>NUCLEOTIDE SEQUENCE [LARGE SCALE GENOMIC DNA]</scope>
    <source>
        <strain evidence="1 2">DSM 22548</strain>
    </source>
</reference>
<comment type="caution">
    <text evidence="1">The sequence shown here is derived from an EMBL/GenBank/DDBJ whole genome shotgun (WGS) entry which is preliminary data.</text>
</comment>
<gene>
    <name evidence="1" type="ORF">FHS60_002206</name>
</gene>
<feature type="non-terminal residue" evidence="1">
    <location>
        <position position="1"/>
    </location>
</feature>